<dbReference type="Pfam" id="PF03184">
    <property type="entry name" value="DDE_1"/>
    <property type="match status" value="1"/>
</dbReference>
<dbReference type="InterPro" id="IPR050863">
    <property type="entry name" value="CenT-Element_Derived"/>
</dbReference>
<accession>A0A8R2NLG4</accession>
<evidence type="ECO:0000313" key="2">
    <source>
        <dbReference type="EnsemblMetazoa" id="XP_029342320.1"/>
    </source>
</evidence>
<organism evidence="2 3">
    <name type="scientific">Acyrthosiphon pisum</name>
    <name type="common">Pea aphid</name>
    <dbReference type="NCBI Taxonomy" id="7029"/>
    <lineage>
        <taxon>Eukaryota</taxon>
        <taxon>Metazoa</taxon>
        <taxon>Ecdysozoa</taxon>
        <taxon>Arthropoda</taxon>
        <taxon>Hexapoda</taxon>
        <taxon>Insecta</taxon>
        <taxon>Pterygota</taxon>
        <taxon>Neoptera</taxon>
        <taxon>Paraneoptera</taxon>
        <taxon>Hemiptera</taxon>
        <taxon>Sternorrhyncha</taxon>
        <taxon>Aphidomorpha</taxon>
        <taxon>Aphidoidea</taxon>
        <taxon>Aphididae</taxon>
        <taxon>Macrosiphini</taxon>
        <taxon>Acyrthosiphon</taxon>
    </lineage>
</organism>
<dbReference type="AlphaFoldDB" id="A0A8R2NLG4"/>
<proteinExistence type="predicted"/>
<feature type="domain" description="DDE-1" evidence="1">
    <location>
        <begin position="5"/>
        <end position="107"/>
    </location>
</feature>
<protein>
    <recommendedName>
        <fullName evidence="1">DDE-1 domain-containing protein</fullName>
    </recommendedName>
</protein>
<dbReference type="OrthoDB" id="6618307at2759"/>
<evidence type="ECO:0000313" key="3">
    <source>
        <dbReference type="Proteomes" id="UP000007819"/>
    </source>
</evidence>
<dbReference type="GeneID" id="115033617"/>
<keyword evidence="3" id="KW-1185">Reference proteome</keyword>
<sequence length="213" mass="25070">MNRDLMTDWLMCFKIILFLDNASSHTDTLILKNIKLIFLPPNTTSICQPLDQGIIKNFKVHYHQRLLRHILSGLDQNVENKSINVLDAFFWIKSALKNIKPETVKNCLKKSGFFSSDRYSRICNISIDNNILTEDNTLIISDIVNCNLENLSEKETEQPEEEYESIYNPTFEEVWKTYFKNKEDEIALSMAANLQIHCEEQKKFTQKKNYRFF</sequence>
<dbReference type="Proteomes" id="UP000007819">
    <property type="component" value="Chromosome A1"/>
</dbReference>
<dbReference type="PANTHER" id="PTHR19303">
    <property type="entry name" value="TRANSPOSON"/>
    <property type="match status" value="1"/>
</dbReference>
<reference evidence="3" key="1">
    <citation type="submission" date="2010-06" db="EMBL/GenBank/DDBJ databases">
        <authorList>
            <person name="Jiang H."/>
            <person name="Abraham K."/>
            <person name="Ali S."/>
            <person name="Alsbrooks S.L."/>
            <person name="Anim B.N."/>
            <person name="Anosike U.S."/>
            <person name="Attaway T."/>
            <person name="Bandaranaike D.P."/>
            <person name="Battles P.K."/>
            <person name="Bell S.N."/>
            <person name="Bell A.V."/>
            <person name="Beltran B."/>
            <person name="Bickham C."/>
            <person name="Bustamante Y."/>
            <person name="Caleb T."/>
            <person name="Canada A."/>
            <person name="Cardenas V."/>
            <person name="Carter K."/>
            <person name="Chacko J."/>
            <person name="Chandrabose M.N."/>
            <person name="Chavez D."/>
            <person name="Chavez A."/>
            <person name="Chen L."/>
            <person name="Chu H.-S."/>
            <person name="Claassen K.J."/>
            <person name="Cockrell R."/>
            <person name="Collins M."/>
            <person name="Cooper J.A."/>
            <person name="Cree A."/>
            <person name="Curry S.M."/>
            <person name="Da Y."/>
            <person name="Dao M.D."/>
            <person name="Das B."/>
            <person name="Davila M.-L."/>
            <person name="Davy-Carroll L."/>
            <person name="Denson S."/>
            <person name="Dinh H."/>
            <person name="Ebong V.E."/>
            <person name="Edwards J.R."/>
            <person name="Egan A."/>
            <person name="El-Daye J."/>
            <person name="Escobedo L."/>
            <person name="Fernandez S."/>
            <person name="Fernando P.R."/>
            <person name="Flagg N."/>
            <person name="Forbes L.D."/>
            <person name="Fowler R.G."/>
            <person name="Fu Q."/>
            <person name="Gabisi R.A."/>
            <person name="Ganer J."/>
            <person name="Garbino Pronczuk A."/>
            <person name="Garcia R.M."/>
            <person name="Garner T."/>
            <person name="Garrett T.E."/>
            <person name="Gonzalez D.A."/>
            <person name="Hamid H."/>
            <person name="Hawkins E.S."/>
            <person name="Hirani K."/>
            <person name="Hogues M.E."/>
            <person name="Hollins B."/>
            <person name="Hsiao C.-H."/>
            <person name="Jabil R."/>
            <person name="James M.L."/>
            <person name="Jhangiani S.N."/>
            <person name="Johnson B."/>
            <person name="Johnson Q."/>
            <person name="Joshi V."/>
            <person name="Kalu J.B."/>
            <person name="Kam C."/>
            <person name="Kashfia A."/>
            <person name="Keebler J."/>
            <person name="Kisamo H."/>
            <person name="Kovar C.L."/>
            <person name="Lago L.A."/>
            <person name="Lai C.-Y."/>
            <person name="Laidlaw J."/>
            <person name="Lara F."/>
            <person name="Le T.-K."/>
            <person name="Lee S.L."/>
            <person name="Legall F.H."/>
            <person name="Lemon S.J."/>
            <person name="Lewis L.R."/>
            <person name="Li B."/>
            <person name="Liu Y."/>
            <person name="Liu Y.-S."/>
            <person name="Lopez J."/>
            <person name="Lozado R.J."/>
            <person name="Lu J."/>
            <person name="Madu R.C."/>
            <person name="Maheshwari M."/>
            <person name="Maheshwari R."/>
            <person name="Malloy K."/>
            <person name="Martinez E."/>
            <person name="Mathew T."/>
            <person name="Mercado I.C."/>
            <person name="Mercado C."/>
            <person name="Meyer B."/>
            <person name="Montgomery K."/>
            <person name="Morgan M.B."/>
            <person name="Munidasa M."/>
            <person name="Nazareth L.V."/>
            <person name="Nelson J."/>
            <person name="Ng B.M."/>
            <person name="Nguyen N.B."/>
            <person name="Nguyen P.Q."/>
            <person name="Nguyen T."/>
            <person name="Obregon M."/>
            <person name="Okwuonu G.O."/>
            <person name="Onwere C.G."/>
            <person name="Orozco G."/>
            <person name="Parra A."/>
            <person name="Patel S."/>
            <person name="Patil S."/>
            <person name="Perez A."/>
            <person name="Perez Y."/>
            <person name="Pham C."/>
            <person name="Primus E.L."/>
            <person name="Pu L.-L."/>
            <person name="Puazo M."/>
            <person name="Qin X."/>
            <person name="Quiroz J.B."/>
            <person name="Reese J."/>
            <person name="Richards S."/>
            <person name="Rives C.M."/>
            <person name="Robberts R."/>
            <person name="Ruiz S.J."/>
            <person name="Ruiz M.J."/>
            <person name="Santibanez J."/>
            <person name="Schneider B.W."/>
            <person name="Sisson I."/>
            <person name="Smith M."/>
            <person name="Sodergren E."/>
            <person name="Song X.-Z."/>
            <person name="Song B.B."/>
            <person name="Summersgill H."/>
            <person name="Thelus R."/>
            <person name="Thornton R.D."/>
            <person name="Trejos Z.Y."/>
            <person name="Usmani K."/>
            <person name="Vattathil S."/>
            <person name="Villasana D."/>
            <person name="Walker D.L."/>
            <person name="Wang S."/>
            <person name="Wang K."/>
            <person name="White C.S."/>
            <person name="Williams A.C."/>
            <person name="Williamson J."/>
            <person name="Wilson K."/>
            <person name="Woghiren I.O."/>
            <person name="Woodworth J.R."/>
            <person name="Worley K.C."/>
            <person name="Wright R.A."/>
            <person name="Wu W."/>
            <person name="Young L."/>
            <person name="Zhang L."/>
            <person name="Zhang J."/>
            <person name="Zhu Y."/>
            <person name="Muzny D.M."/>
            <person name="Weinstock G."/>
            <person name="Gibbs R.A."/>
        </authorList>
    </citation>
    <scope>NUCLEOTIDE SEQUENCE [LARGE SCALE GENOMIC DNA]</scope>
    <source>
        <strain evidence="3">LSR1</strain>
    </source>
</reference>
<name>A0A8R2NLG4_ACYPI</name>
<dbReference type="GO" id="GO:0003677">
    <property type="term" value="F:DNA binding"/>
    <property type="evidence" value="ECO:0007669"/>
    <property type="project" value="TreeGrafter"/>
</dbReference>
<evidence type="ECO:0000259" key="1">
    <source>
        <dbReference type="Pfam" id="PF03184"/>
    </source>
</evidence>
<dbReference type="RefSeq" id="XP_029342320.1">
    <property type="nucleotide sequence ID" value="XM_029486460.1"/>
</dbReference>
<reference evidence="2" key="2">
    <citation type="submission" date="2022-06" db="UniProtKB">
        <authorList>
            <consortium name="EnsemblMetazoa"/>
        </authorList>
    </citation>
    <scope>IDENTIFICATION</scope>
</reference>
<dbReference type="GO" id="GO:0005634">
    <property type="term" value="C:nucleus"/>
    <property type="evidence" value="ECO:0007669"/>
    <property type="project" value="TreeGrafter"/>
</dbReference>
<dbReference type="InterPro" id="IPR004875">
    <property type="entry name" value="DDE_SF_endonuclease_dom"/>
</dbReference>
<dbReference type="PANTHER" id="PTHR19303:SF73">
    <property type="entry name" value="PROTEIN PDC2"/>
    <property type="match status" value="1"/>
</dbReference>
<dbReference type="EnsemblMetazoa" id="XM_029486460.1">
    <property type="protein sequence ID" value="XP_029342320.1"/>
    <property type="gene ID" value="LOC115033617"/>
</dbReference>
<dbReference type="KEGG" id="api:115033617"/>